<evidence type="ECO:0000313" key="2">
    <source>
        <dbReference type="Proteomes" id="UP000789702"/>
    </source>
</evidence>
<reference evidence="1" key="1">
    <citation type="submission" date="2021-06" db="EMBL/GenBank/DDBJ databases">
        <authorList>
            <person name="Kallberg Y."/>
            <person name="Tangrot J."/>
            <person name="Rosling A."/>
        </authorList>
    </citation>
    <scope>NUCLEOTIDE SEQUENCE</scope>
    <source>
        <strain evidence="1">IL203A</strain>
    </source>
</reference>
<protein>
    <submittedName>
        <fullName evidence="1">3524_t:CDS:1</fullName>
    </submittedName>
</protein>
<dbReference type="Proteomes" id="UP000789702">
    <property type="component" value="Unassembled WGS sequence"/>
</dbReference>
<dbReference type="EMBL" id="CAJVPU010009791">
    <property type="protein sequence ID" value="CAG8598499.1"/>
    <property type="molecule type" value="Genomic_DNA"/>
</dbReference>
<sequence>SVGSTVQIAIAINSTTILITCFGLIVICCTESAQLMEVYSGFYIFIVIVHIIYAIYFFIAASSNNILDYFMKVATYQLIGACIGVYFAKLIAGYAKSLKVNQDSVQTPRKVEAPNTTNNQVVN</sequence>
<name>A0ACA9MP22_9GLOM</name>
<feature type="non-terminal residue" evidence="1">
    <location>
        <position position="1"/>
    </location>
</feature>
<gene>
    <name evidence="1" type="ORF">DHETER_LOCUS7149</name>
</gene>
<proteinExistence type="predicted"/>
<organism evidence="1 2">
    <name type="scientific">Dentiscutata heterogama</name>
    <dbReference type="NCBI Taxonomy" id="1316150"/>
    <lineage>
        <taxon>Eukaryota</taxon>
        <taxon>Fungi</taxon>
        <taxon>Fungi incertae sedis</taxon>
        <taxon>Mucoromycota</taxon>
        <taxon>Glomeromycotina</taxon>
        <taxon>Glomeromycetes</taxon>
        <taxon>Diversisporales</taxon>
        <taxon>Gigasporaceae</taxon>
        <taxon>Dentiscutata</taxon>
    </lineage>
</organism>
<keyword evidence="2" id="KW-1185">Reference proteome</keyword>
<comment type="caution">
    <text evidence="1">The sequence shown here is derived from an EMBL/GenBank/DDBJ whole genome shotgun (WGS) entry which is preliminary data.</text>
</comment>
<accession>A0ACA9MP22</accession>
<evidence type="ECO:0000313" key="1">
    <source>
        <dbReference type="EMBL" id="CAG8598499.1"/>
    </source>
</evidence>